<proteinExistence type="predicted"/>
<accession>A0A438H9P1</accession>
<dbReference type="PANTHER" id="PTHR12792">
    <property type="entry name" value="EXTRA SPINDLE POLES 1-RELATED"/>
    <property type="match status" value="1"/>
</dbReference>
<dbReference type="Proteomes" id="UP000288805">
    <property type="component" value="Unassembled WGS sequence"/>
</dbReference>
<dbReference type="InterPro" id="IPR005314">
    <property type="entry name" value="Peptidase_C50"/>
</dbReference>
<evidence type="ECO:0000313" key="2">
    <source>
        <dbReference type="Proteomes" id="UP000288805"/>
    </source>
</evidence>
<dbReference type="GO" id="GO:0005634">
    <property type="term" value="C:nucleus"/>
    <property type="evidence" value="ECO:0007669"/>
    <property type="project" value="InterPro"/>
</dbReference>
<dbReference type="AlphaFoldDB" id="A0A438H9P1"/>
<protein>
    <submittedName>
        <fullName evidence="1">Separase</fullName>
    </submittedName>
</protein>
<dbReference type="Pfam" id="PF03568">
    <property type="entry name" value="Separin_C"/>
    <property type="match status" value="2"/>
</dbReference>
<gene>
    <name evidence="1" type="primary">ESP1_1</name>
    <name evidence="1" type="ORF">CK203_045375</name>
</gene>
<reference evidence="1 2" key="1">
    <citation type="journal article" date="2018" name="PLoS Genet.">
        <title>Population sequencing reveals clonal diversity and ancestral inbreeding in the grapevine cultivar Chardonnay.</title>
        <authorList>
            <person name="Roach M.J."/>
            <person name="Johnson D.L."/>
            <person name="Bohlmann J."/>
            <person name="van Vuuren H.J."/>
            <person name="Jones S.J."/>
            <person name="Pretorius I.S."/>
            <person name="Schmidt S.A."/>
            <person name="Borneman A.R."/>
        </authorList>
    </citation>
    <scope>NUCLEOTIDE SEQUENCE [LARGE SCALE GENOMIC DNA]</scope>
    <source>
        <strain evidence="2">cv. Chardonnay</strain>
        <tissue evidence="1">Leaf</tissue>
    </source>
</reference>
<evidence type="ECO:0000313" key="1">
    <source>
        <dbReference type="EMBL" id="RVW81051.1"/>
    </source>
</evidence>
<dbReference type="GO" id="GO:0004197">
    <property type="term" value="F:cysteine-type endopeptidase activity"/>
    <property type="evidence" value="ECO:0007669"/>
    <property type="project" value="InterPro"/>
</dbReference>
<name>A0A438H9P1_VITVI</name>
<comment type="caution">
    <text evidence="1">The sequence shown here is derived from an EMBL/GenBank/DDBJ whole genome shotgun (WGS) entry which is preliminary data.</text>
</comment>
<dbReference type="GO" id="GO:0006508">
    <property type="term" value="P:proteolysis"/>
    <property type="evidence" value="ECO:0007669"/>
    <property type="project" value="InterPro"/>
</dbReference>
<dbReference type="PANTHER" id="PTHR12792:SF0">
    <property type="entry name" value="SEPARIN"/>
    <property type="match status" value="1"/>
</dbReference>
<dbReference type="EMBL" id="QGNW01000257">
    <property type="protein sequence ID" value="RVW81051.1"/>
    <property type="molecule type" value="Genomic_DNA"/>
</dbReference>
<sequence length="435" mass="48351">MFVLPNQMCTLDASHALRLAPESLQGLEEFVMKFFEDLPCTTVICISLLGGALASLLRELLNYPSSVNAWVLLSRLNMKSQPVVILLPVDSVLEEVSDDDASSESGIHYEHKDLDKQWHCPWGSTVVDDVTPAFKTILEENYLSSSTFPLDDTKENRLQWWTQRKKLDHRLGKLLRVEKKSALANQLISGAAEELEEEESVNREPIILVLDCEKPPPSREAGMNAAAFPLIDPLDAFYLLNPSGDLSSSQAAFEKWFRDQNIEGHSIIPRHEIQKLENCAATLLMGCSSWIIVSKWAIHSTSTHLSYLSAGSPVIVANLWEVTDKDIDRFGKAMLDAWLRERSSPSVACAQCRLVAELKSMSITGGKGDAKEEKIPRKKLSKACSSVLCEDYCNHRPKIGSFMSQAREACTLPFLIGASPVCYGVPTGIRKKKDS</sequence>
<organism evidence="1 2">
    <name type="scientific">Vitis vinifera</name>
    <name type="common">Grape</name>
    <dbReference type="NCBI Taxonomy" id="29760"/>
    <lineage>
        <taxon>Eukaryota</taxon>
        <taxon>Viridiplantae</taxon>
        <taxon>Streptophyta</taxon>
        <taxon>Embryophyta</taxon>
        <taxon>Tracheophyta</taxon>
        <taxon>Spermatophyta</taxon>
        <taxon>Magnoliopsida</taxon>
        <taxon>eudicotyledons</taxon>
        <taxon>Gunneridae</taxon>
        <taxon>Pentapetalae</taxon>
        <taxon>rosids</taxon>
        <taxon>Vitales</taxon>
        <taxon>Vitaceae</taxon>
        <taxon>Viteae</taxon>
        <taxon>Vitis</taxon>
    </lineage>
</organism>